<dbReference type="Gene3D" id="4.10.320.10">
    <property type="entry name" value="E3-binding domain"/>
    <property type="match status" value="1"/>
</dbReference>
<comment type="cofactor">
    <cofactor evidence="1 10">
        <name>(R)-lipoate</name>
        <dbReference type="ChEBI" id="CHEBI:83088"/>
    </cofactor>
</comment>
<keyword evidence="4 10" id="KW-0808">Transferase</keyword>
<dbReference type="GO" id="GO:0005829">
    <property type="term" value="C:cytosol"/>
    <property type="evidence" value="ECO:0007669"/>
    <property type="project" value="UniProtKB-ARBA"/>
</dbReference>
<evidence type="ECO:0000313" key="15">
    <source>
        <dbReference type="Proteomes" id="UP000785200"/>
    </source>
</evidence>
<dbReference type="GO" id="GO:0005759">
    <property type="term" value="C:mitochondrial matrix"/>
    <property type="evidence" value="ECO:0007669"/>
    <property type="project" value="UniProtKB-SubCell"/>
</dbReference>
<comment type="subcellular location">
    <subcellularLocation>
        <location evidence="2">Mitochondrion matrix</location>
    </subcellularLocation>
</comment>
<comment type="catalytic activity">
    <reaction evidence="9">
        <text>N(6)-[(R)-dihydrolipoyl]-L-lysyl-[protein] + 2-methylpropanoyl-CoA = N(6)-[(R)-S(8)-2-methylpropanoyldihydrolipoyl]-L-lysyl-[protein] + CoA</text>
        <dbReference type="Rhea" id="RHEA:18865"/>
        <dbReference type="Rhea" id="RHEA-COMP:10475"/>
        <dbReference type="Rhea" id="RHEA-COMP:10497"/>
        <dbReference type="ChEBI" id="CHEBI:57287"/>
        <dbReference type="ChEBI" id="CHEBI:57338"/>
        <dbReference type="ChEBI" id="CHEBI:83100"/>
        <dbReference type="ChEBI" id="CHEBI:83142"/>
        <dbReference type="EC" id="2.3.1.168"/>
    </reaction>
    <physiologicalReaction direction="left-to-right" evidence="9">
        <dbReference type="Rhea" id="RHEA:18866"/>
    </physiologicalReaction>
</comment>
<dbReference type="EC" id="2.3.1.-" evidence="10"/>
<dbReference type="AlphaFoldDB" id="A0A9P6VKI9"/>
<evidence type="ECO:0000256" key="8">
    <source>
        <dbReference type="ARBA" id="ARBA00023315"/>
    </source>
</evidence>
<accession>A0A9P6VKI9</accession>
<dbReference type="InterPro" id="IPR000089">
    <property type="entry name" value="Biotin_lipoyl"/>
</dbReference>
<sequence length="449" mass="48720">MACVQEFTPQRTLSERPPVPRIFKGTGIRECEIIQWFVQPEARVEEWDKLCEVQSDKASVEITSRFAGVIKKLHYEAGEMAKVGKPLVDIDIQGEIKQEDLEALTESEAGEESQAQEKDTLSSTTNSPASQVPPETEKPSQPKGKHATLATPAVRHLTKELNVNIADVNGTGRDGRVLKDDVHQFAKQRNTAPTSNGQTPPAIDTGPQKEIVTQLSATQLQMFKTMTKSLTIPHFLFADEVDFSVITGLRHRLNKTLAKSPVGDVSKLSFLPFIVKAVSMSLQRYPTLNARVDVDPSSSKPVLTMRSQHNIGVAMDTPIGLIVPVIKNVSSLNVLDIALELNRLQGLAAAGKLTSQDLSGGTITVSNVGSIGGTYVSPVIVDREVAILGVGKVRTVPAFDGTGHVVPKQVCNFSWSADHRVIDGATMARAAEVVRGFVEDPDSMVIHLR</sequence>
<dbReference type="InterPro" id="IPR023213">
    <property type="entry name" value="CAT-like_dom_sf"/>
</dbReference>
<name>A0A9P6VKI9_9HELO</name>
<dbReference type="Gene3D" id="2.40.50.100">
    <property type="match status" value="1"/>
</dbReference>
<evidence type="ECO:0000313" key="14">
    <source>
        <dbReference type="EMBL" id="KAG0649941.1"/>
    </source>
</evidence>
<dbReference type="FunFam" id="3.30.559.10:FF:000007">
    <property type="entry name" value="Dihydrolipoamide acetyltransferase component of pyruvate dehydrogenase complex"/>
    <property type="match status" value="1"/>
</dbReference>
<keyword evidence="5 10" id="KW-0450">Lipoyl</keyword>
<feature type="domain" description="Lipoyl-binding" evidence="12">
    <location>
        <begin position="14"/>
        <end position="91"/>
    </location>
</feature>
<dbReference type="InterPro" id="IPR050743">
    <property type="entry name" value="2-oxoacid_DH_E2_comp"/>
</dbReference>
<dbReference type="Pfam" id="PF00198">
    <property type="entry name" value="2-oxoacid_dh"/>
    <property type="match status" value="1"/>
</dbReference>
<keyword evidence="6" id="KW-0809">Transit peptide</keyword>
<evidence type="ECO:0000256" key="11">
    <source>
        <dbReference type="SAM" id="MobiDB-lite"/>
    </source>
</evidence>
<evidence type="ECO:0000256" key="9">
    <source>
        <dbReference type="ARBA" id="ARBA00051775"/>
    </source>
</evidence>
<comment type="similarity">
    <text evidence="3 10">Belongs to the 2-oxoacid dehydrogenase family.</text>
</comment>
<reference evidence="14" key="1">
    <citation type="submission" date="2019-07" db="EMBL/GenBank/DDBJ databases">
        <title>Hyphodiscus hymeniophilus genome sequencing and assembly.</title>
        <authorList>
            <person name="Kramer G."/>
            <person name="Nodwell J."/>
        </authorList>
    </citation>
    <scope>NUCLEOTIDE SEQUENCE</scope>
    <source>
        <strain evidence="14">ATCC 34498</strain>
    </source>
</reference>
<evidence type="ECO:0000256" key="2">
    <source>
        <dbReference type="ARBA" id="ARBA00004305"/>
    </source>
</evidence>
<dbReference type="EMBL" id="VNKQ01000007">
    <property type="protein sequence ID" value="KAG0649941.1"/>
    <property type="molecule type" value="Genomic_DNA"/>
</dbReference>
<keyword evidence="15" id="KW-1185">Reference proteome</keyword>
<dbReference type="GO" id="GO:0043754">
    <property type="term" value="F:dihydrolipoamide branched chain acyltransferase activity"/>
    <property type="evidence" value="ECO:0007669"/>
    <property type="project" value="UniProtKB-EC"/>
</dbReference>
<proteinExistence type="inferred from homology"/>
<evidence type="ECO:0000259" key="13">
    <source>
        <dbReference type="PROSITE" id="PS51826"/>
    </source>
</evidence>
<dbReference type="OrthoDB" id="15567at2759"/>
<dbReference type="InterPro" id="IPR011053">
    <property type="entry name" value="Single_hybrid_motif"/>
</dbReference>
<dbReference type="InterPro" id="IPR036625">
    <property type="entry name" value="E3-bd_dom_sf"/>
</dbReference>
<evidence type="ECO:0000256" key="6">
    <source>
        <dbReference type="ARBA" id="ARBA00022946"/>
    </source>
</evidence>
<dbReference type="FunFam" id="4.10.320.10:FF:000002">
    <property type="entry name" value="Dihydrolipoamide acetyltransferase component of pyruvate dehydrogenase complex"/>
    <property type="match status" value="1"/>
</dbReference>
<dbReference type="CDD" id="cd06849">
    <property type="entry name" value="lipoyl_domain"/>
    <property type="match status" value="1"/>
</dbReference>
<evidence type="ECO:0000259" key="12">
    <source>
        <dbReference type="PROSITE" id="PS50968"/>
    </source>
</evidence>
<evidence type="ECO:0000256" key="4">
    <source>
        <dbReference type="ARBA" id="ARBA00022679"/>
    </source>
</evidence>
<dbReference type="InterPro" id="IPR001078">
    <property type="entry name" value="2-oxoacid_DH_actylTfrase"/>
</dbReference>
<dbReference type="Pfam" id="PF00364">
    <property type="entry name" value="Biotin_lipoyl"/>
    <property type="match status" value="1"/>
</dbReference>
<evidence type="ECO:0000256" key="10">
    <source>
        <dbReference type="RuleBase" id="RU003423"/>
    </source>
</evidence>
<dbReference type="PROSITE" id="PS50968">
    <property type="entry name" value="BIOTINYL_LIPOYL"/>
    <property type="match status" value="1"/>
</dbReference>
<dbReference type="Proteomes" id="UP000785200">
    <property type="component" value="Unassembled WGS sequence"/>
</dbReference>
<feature type="region of interest" description="Disordered" evidence="11">
    <location>
        <begin position="104"/>
        <end position="147"/>
    </location>
</feature>
<dbReference type="SUPFAM" id="SSF52777">
    <property type="entry name" value="CoA-dependent acyltransferases"/>
    <property type="match status" value="1"/>
</dbReference>
<protein>
    <recommendedName>
        <fullName evidence="10">Dihydrolipoamide acetyltransferase component of pyruvate dehydrogenase complex</fullName>
        <ecNumber evidence="10">2.3.1.-</ecNumber>
    </recommendedName>
</protein>
<dbReference type="SUPFAM" id="SSF47005">
    <property type="entry name" value="Peripheral subunit-binding domain of 2-oxo acid dehydrogenase complex"/>
    <property type="match status" value="1"/>
</dbReference>
<feature type="domain" description="Peripheral subunit-binding (PSBD)" evidence="13">
    <location>
        <begin position="149"/>
        <end position="186"/>
    </location>
</feature>
<dbReference type="PANTHER" id="PTHR43178">
    <property type="entry name" value="DIHYDROLIPOAMIDE ACETYLTRANSFERASE COMPONENT OF PYRUVATE DEHYDROGENASE COMPLEX"/>
    <property type="match status" value="1"/>
</dbReference>
<dbReference type="Pfam" id="PF02817">
    <property type="entry name" value="E3_binding"/>
    <property type="match status" value="1"/>
</dbReference>
<keyword evidence="7" id="KW-0496">Mitochondrion</keyword>
<evidence type="ECO:0000256" key="7">
    <source>
        <dbReference type="ARBA" id="ARBA00023128"/>
    </source>
</evidence>
<organism evidence="14 15">
    <name type="scientific">Hyphodiscus hymeniophilus</name>
    <dbReference type="NCBI Taxonomy" id="353542"/>
    <lineage>
        <taxon>Eukaryota</taxon>
        <taxon>Fungi</taxon>
        <taxon>Dikarya</taxon>
        <taxon>Ascomycota</taxon>
        <taxon>Pezizomycotina</taxon>
        <taxon>Leotiomycetes</taxon>
        <taxon>Helotiales</taxon>
        <taxon>Hyphodiscaceae</taxon>
        <taxon>Hyphodiscus</taxon>
    </lineage>
</organism>
<dbReference type="PROSITE" id="PS51826">
    <property type="entry name" value="PSBD"/>
    <property type="match status" value="1"/>
</dbReference>
<dbReference type="SUPFAM" id="SSF51230">
    <property type="entry name" value="Single hybrid motif"/>
    <property type="match status" value="1"/>
</dbReference>
<feature type="compositionally biased region" description="Polar residues" evidence="11">
    <location>
        <begin position="121"/>
        <end position="130"/>
    </location>
</feature>
<dbReference type="GO" id="GO:0031405">
    <property type="term" value="F:lipoic acid binding"/>
    <property type="evidence" value="ECO:0007669"/>
    <property type="project" value="TreeGrafter"/>
</dbReference>
<evidence type="ECO:0000256" key="1">
    <source>
        <dbReference type="ARBA" id="ARBA00001938"/>
    </source>
</evidence>
<evidence type="ECO:0000256" key="5">
    <source>
        <dbReference type="ARBA" id="ARBA00022823"/>
    </source>
</evidence>
<dbReference type="GO" id="GO:0016407">
    <property type="term" value="F:acetyltransferase activity"/>
    <property type="evidence" value="ECO:0007669"/>
    <property type="project" value="TreeGrafter"/>
</dbReference>
<dbReference type="InterPro" id="IPR004167">
    <property type="entry name" value="PSBD"/>
</dbReference>
<evidence type="ECO:0000256" key="3">
    <source>
        <dbReference type="ARBA" id="ARBA00007317"/>
    </source>
</evidence>
<dbReference type="GO" id="GO:0045333">
    <property type="term" value="P:cellular respiration"/>
    <property type="evidence" value="ECO:0007669"/>
    <property type="project" value="UniProtKB-ARBA"/>
</dbReference>
<dbReference type="Gene3D" id="3.30.559.10">
    <property type="entry name" value="Chloramphenicol acetyltransferase-like domain"/>
    <property type="match status" value="1"/>
</dbReference>
<gene>
    <name evidence="14" type="ORF">D0Z07_3792</name>
</gene>
<keyword evidence="8 10" id="KW-0012">Acyltransferase</keyword>
<comment type="caution">
    <text evidence="14">The sequence shown here is derived from an EMBL/GenBank/DDBJ whole genome shotgun (WGS) entry which is preliminary data.</text>
</comment>
<dbReference type="FunFam" id="2.40.50.100:FF:000013">
    <property type="entry name" value="Dihydrolipoamide acetyltransferase component of pyruvate dehydrogenase complex"/>
    <property type="match status" value="1"/>
</dbReference>
<dbReference type="PANTHER" id="PTHR43178:SF5">
    <property type="entry name" value="LIPOAMIDE ACYLTRANSFERASE COMPONENT OF BRANCHED-CHAIN ALPHA-KETO ACID DEHYDROGENASE COMPLEX, MITOCHONDRIAL"/>
    <property type="match status" value="1"/>
</dbReference>